<dbReference type="InterPro" id="IPR011660">
    <property type="entry name" value="VapB-like"/>
</dbReference>
<dbReference type="EMBL" id="FOPM01000003">
    <property type="protein sequence ID" value="SFG42518.1"/>
    <property type="molecule type" value="Genomic_DNA"/>
</dbReference>
<dbReference type="OrthoDB" id="9814421at2"/>
<sequence length="79" mass="8681">MSLDIHDPETERLVLVLAERDGISPNEAIKRAVGDALKRTDGLPSLWERIRPIQDRALSRAATGLVADKAFYDALNGNP</sequence>
<name>A0A1I2RPT4_9HYPH</name>
<dbReference type="AlphaFoldDB" id="A0A1I2RPT4"/>
<dbReference type="Pfam" id="PF07704">
    <property type="entry name" value="PSK_trans_fac"/>
    <property type="match status" value="1"/>
</dbReference>
<dbReference type="RefSeq" id="WP_091969010.1">
    <property type="nucleotide sequence ID" value="NZ_FOPM01000003.1"/>
</dbReference>
<accession>A0A1I2RPT4</accession>
<reference evidence="2" key="1">
    <citation type="submission" date="2016-10" db="EMBL/GenBank/DDBJ databases">
        <authorList>
            <person name="Varghese N."/>
            <person name="Submissions S."/>
        </authorList>
    </citation>
    <scope>NUCLEOTIDE SEQUENCE [LARGE SCALE GENOMIC DNA]</scope>
    <source>
        <strain evidence="2">Gh-105</strain>
    </source>
</reference>
<dbReference type="STRING" id="582675.SAMN05192565_10357"/>
<evidence type="ECO:0000313" key="1">
    <source>
        <dbReference type="EMBL" id="SFG42518.1"/>
    </source>
</evidence>
<keyword evidence="2" id="KW-1185">Reference proteome</keyword>
<organism evidence="1 2">
    <name type="scientific">Methylobacterium gossipiicola</name>
    <dbReference type="NCBI Taxonomy" id="582675"/>
    <lineage>
        <taxon>Bacteria</taxon>
        <taxon>Pseudomonadati</taxon>
        <taxon>Pseudomonadota</taxon>
        <taxon>Alphaproteobacteria</taxon>
        <taxon>Hyphomicrobiales</taxon>
        <taxon>Methylobacteriaceae</taxon>
        <taxon>Methylobacterium</taxon>
    </lineage>
</organism>
<proteinExistence type="predicted"/>
<evidence type="ECO:0000313" key="2">
    <source>
        <dbReference type="Proteomes" id="UP000199229"/>
    </source>
</evidence>
<gene>
    <name evidence="1" type="ORF">SAMN05192565_10357</name>
</gene>
<protein>
    <submittedName>
        <fullName evidence="1">Antitoxin VapB</fullName>
    </submittedName>
</protein>
<dbReference type="Proteomes" id="UP000199229">
    <property type="component" value="Unassembled WGS sequence"/>
</dbReference>